<comment type="similarity">
    <text evidence="1">Belongs to the FGGY kinase family.</text>
</comment>
<dbReference type="InterPro" id="IPR018484">
    <property type="entry name" value="FGGY_N"/>
</dbReference>
<proteinExistence type="inferred from homology"/>
<evidence type="ECO:0000256" key="3">
    <source>
        <dbReference type="ARBA" id="ARBA00022741"/>
    </source>
</evidence>
<keyword evidence="4 8" id="KW-0418">Kinase</keyword>
<evidence type="ECO:0000256" key="5">
    <source>
        <dbReference type="ARBA" id="ARBA00022840"/>
    </source>
</evidence>
<name>A0A923I8G2_9FIRM</name>
<evidence type="ECO:0000313" key="8">
    <source>
        <dbReference type="EMBL" id="MBC5580736.1"/>
    </source>
</evidence>
<dbReference type="GO" id="GO:0019563">
    <property type="term" value="P:glycerol catabolic process"/>
    <property type="evidence" value="ECO:0007669"/>
    <property type="project" value="TreeGrafter"/>
</dbReference>
<dbReference type="GO" id="GO:0005829">
    <property type="term" value="C:cytosol"/>
    <property type="evidence" value="ECO:0007669"/>
    <property type="project" value="TreeGrafter"/>
</dbReference>
<dbReference type="GO" id="GO:0005524">
    <property type="term" value="F:ATP binding"/>
    <property type="evidence" value="ECO:0007669"/>
    <property type="project" value="UniProtKB-KW"/>
</dbReference>
<evidence type="ECO:0000259" key="7">
    <source>
        <dbReference type="Pfam" id="PF02782"/>
    </source>
</evidence>
<evidence type="ECO:0000259" key="6">
    <source>
        <dbReference type="Pfam" id="PF00370"/>
    </source>
</evidence>
<dbReference type="CDD" id="cd07769">
    <property type="entry name" value="ASKHA_NBD_FGGY_GK"/>
    <property type="match status" value="1"/>
</dbReference>
<comment type="caution">
    <text evidence="8">The sequence shown here is derived from an EMBL/GenBank/DDBJ whole genome shotgun (WGS) entry which is preliminary data.</text>
</comment>
<evidence type="ECO:0000313" key="9">
    <source>
        <dbReference type="Proteomes" id="UP000659630"/>
    </source>
</evidence>
<dbReference type="InterPro" id="IPR018485">
    <property type="entry name" value="FGGY_C"/>
</dbReference>
<dbReference type="AlphaFoldDB" id="A0A923I8G2"/>
<dbReference type="Pfam" id="PF00370">
    <property type="entry name" value="FGGY_N"/>
    <property type="match status" value="1"/>
</dbReference>
<gene>
    <name evidence="8" type="primary">glpK</name>
    <name evidence="8" type="ORF">H8S23_04390</name>
</gene>
<keyword evidence="2 8" id="KW-0808">Transferase</keyword>
<feature type="domain" description="Carbohydrate kinase FGGY N-terminal" evidence="6">
    <location>
        <begin position="5"/>
        <end position="245"/>
    </location>
</feature>
<protein>
    <submittedName>
        <fullName evidence="8">Glycerol kinase GlpK</fullName>
        <ecNumber evidence="8">2.7.1.30</ecNumber>
    </submittedName>
</protein>
<evidence type="ECO:0000256" key="2">
    <source>
        <dbReference type="ARBA" id="ARBA00022679"/>
    </source>
</evidence>
<dbReference type="PIRSF" id="PIRSF000538">
    <property type="entry name" value="GlpK"/>
    <property type="match status" value="1"/>
</dbReference>
<dbReference type="PANTHER" id="PTHR10196:SF69">
    <property type="entry name" value="GLYCEROL KINASE"/>
    <property type="match status" value="1"/>
</dbReference>
<dbReference type="GO" id="GO:0004370">
    <property type="term" value="F:glycerol kinase activity"/>
    <property type="evidence" value="ECO:0007669"/>
    <property type="project" value="UniProtKB-EC"/>
</dbReference>
<reference evidence="8" key="1">
    <citation type="submission" date="2020-08" db="EMBL/GenBank/DDBJ databases">
        <title>Genome public.</title>
        <authorList>
            <person name="Liu C."/>
            <person name="Sun Q."/>
        </authorList>
    </citation>
    <scope>NUCLEOTIDE SEQUENCE</scope>
    <source>
        <strain evidence="8">BX8</strain>
    </source>
</reference>
<organism evidence="8 9">
    <name type="scientific">Anaerofilum hominis</name>
    <dbReference type="NCBI Taxonomy" id="2763016"/>
    <lineage>
        <taxon>Bacteria</taxon>
        <taxon>Bacillati</taxon>
        <taxon>Bacillota</taxon>
        <taxon>Clostridia</taxon>
        <taxon>Eubacteriales</taxon>
        <taxon>Oscillospiraceae</taxon>
        <taxon>Anaerofilum</taxon>
    </lineage>
</organism>
<keyword evidence="5" id="KW-0067">ATP-binding</keyword>
<dbReference type="InterPro" id="IPR043129">
    <property type="entry name" value="ATPase_NBD"/>
</dbReference>
<dbReference type="PANTHER" id="PTHR10196">
    <property type="entry name" value="SUGAR KINASE"/>
    <property type="match status" value="1"/>
</dbReference>
<accession>A0A923I8G2</accession>
<sequence length="486" mass="52396">MSEKYILSIDQSTQGTKAMLFSSAGELVCRCDRRHRQIVSDQGWVEHDPMEIYKNTLAAVEELLQKSGAAPAAVVGAGISNQRETVLVWNKKTGLPIYNAIVWQCGRATAQCERVAPQRQRIQQITGLPLSPYWSAAKVSWILDTLPGTRQDEALVCGTMDSWLLFRLTGRHLTDHSNAARTQLFDIQKLCWSEEACGMFGVPLRMLPQVCDSDAAFGESDFEGIFPRPIPIRGVLGDSNGALLGQGCFAEGQTKCTFGTGSSVMMNVGPRFPGVHEGIATSLAWKIGGSLDYVMEGNINYTGAIITWLCEDVRLIGSPKECAALARQANPEDGTYLVPAFSGLGAPYWDSGARASFYGMSRTTGKAELVRAAEQAIAYQIHDVAAALAQASGRRLAALCADGGPTRDGYLMQFQSDLLQAPVLAGGMEELSGAGAAFTTGQALGLFTAEEAAARLEKRAYRPAMDARQREALLAGWQRAVRSVLG</sequence>
<evidence type="ECO:0000256" key="1">
    <source>
        <dbReference type="ARBA" id="ARBA00009156"/>
    </source>
</evidence>
<keyword evidence="9" id="KW-1185">Reference proteome</keyword>
<evidence type="ECO:0000256" key="4">
    <source>
        <dbReference type="ARBA" id="ARBA00022777"/>
    </source>
</evidence>
<dbReference type="EMBL" id="JACONZ010000001">
    <property type="protein sequence ID" value="MBC5580736.1"/>
    <property type="molecule type" value="Genomic_DNA"/>
</dbReference>
<dbReference type="NCBIfam" id="NF000756">
    <property type="entry name" value="PRK00047.1"/>
    <property type="match status" value="1"/>
</dbReference>
<dbReference type="Proteomes" id="UP000659630">
    <property type="component" value="Unassembled WGS sequence"/>
</dbReference>
<keyword evidence="3" id="KW-0547">Nucleotide-binding</keyword>
<dbReference type="Pfam" id="PF02782">
    <property type="entry name" value="FGGY_C"/>
    <property type="match status" value="1"/>
</dbReference>
<dbReference type="InterPro" id="IPR000577">
    <property type="entry name" value="Carb_kinase_FGGY"/>
</dbReference>
<dbReference type="RefSeq" id="WP_186887068.1">
    <property type="nucleotide sequence ID" value="NZ_JACONZ010000001.1"/>
</dbReference>
<dbReference type="EC" id="2.7.1.30" evidence="8"/>
<dbReference type="Gene3D" id="3.30.420.40">
    <property type="match status" value="2"/>
</dbReference>
<dbReference type="SUPFAM" id="SSF53067">
    <property type="entry name" value="Actin-like ATPase domain"/>
    <property type="match status" value="2"/>
</dbReference>
<feature type="domain" description="Carbohydrate kinase FGGY C-terminal" evidence="7">
    <location>
        <begin position="255"/>
        <end position="439"/>
    </location>
</feature>